<organism evidence="1 2">
    <name type="scientific">Schizophyllum amplum</name>
    <dbReference type="NCBI Taxonomy" id="97359"/>
    <lineage>
        <taxon>Eukaryota</taxon>
        <taxon>Fungi</taxon>
        <taxon>Dikarya</taxon>
        <taxon>Basidiomycota</taxon>
        <taxon>Agaricomycotina</taxon>
        <taxon>Agaricomycetes</taxon>
        <taxon>Agaricomycetidae</taxon>
        <taxon>Agaricales</taxon>
        <taxon>Schizophyllaceae</taxon>
        <taxon>Schizophyllum</taxon>
    </lineage>
</organism>
<dbReference type="EMBL" id="VDMD01000005">
    <property type="protein sequence ID" value="TRM65222.1"/>
    <property type="molecule type" value="Genomic_DNA"/>
</dbReference>
<proteinExistence type="predicted"/>
<dbReference type="Proteomes" id="UP000320762">
    <property type="component" value="Unassembled WGS sequence"/>
</dbReference>
<reference evidence="1 2" key="1">
    <citation type="journal article" date="2019" name="New Phytol.">
        <title>Comparative genomics reveals unique wood-decay strategies and fruiting body development in the Schizophyllaceae.</title>
        <authorList>
            <person name="Almasi E."/>
            <person name="Sahu N."/>
            <person name="Krizsan K."/>
            <person name="Balint B."/>
            <person name="Kovacs G.M."/>
            <person name="Kiss B."/>
            <person name="Cseklye J."/>
            <person name="Drula E."/>
            <person name="Henrissat B."/>
            <person name="Nagy I."/>
            <person name="Chovatia M."/>
            <person name="Adam C."/>
            <person name="LaButti K."/>
            <person name="Lipzen A."/>
            <person name="Riley R."/>
            <person name="Grigoriev I.V."/>
            <person name="Nagy L.G."/>
        </authorList>
    </citation>
    <scope>NUCLEOTIDE SEQUENCE [LARGE SCALE GENOMIC DNA]</scope>
    <source>
        <strain evidence="1 2">NL-1724</strain>
    </source>
</reference>
<name>A0A550CKB8_9AGAR</name>
<evidence type="ECO:0000313" key="1">
    <source>
        <dbReference type="EMBL" id="TRM65222.1"/>
    </source>
</evidence>
<gene>
    <name evidence="1" type="ORF">BD626DRAFT_488107</name>
</gene>
<sequence length="186" mass="21085">MRNVRLVLSIQSNLSVATYCPLHLCSFSINNMSTGKRQSTKRHRIHNEGPPDSWVAPPKYPIECNTHPQVTWAQSCAARSLQAQRPTTWMAPTHTTWMTQMSPPCAAYTTQPPWAAPAAQVDFYQPYGIPFPPAMPGCFVYYFLPPPRPEEFMHVFPFVDARLKRILNRAILNAAEALREGHYVTS</sequence>
<protein>
    <submittedName>
        <fullName evidence="1">Uncharacterized protein</fullName>
    </submittedName>
</protein>
<accession>A0A550CKB8</accession>
<dbReference type="AlphaFoldDB" id="A0A550CKB8"/>
<comment type="caution">
    <text evidence="1">The sequence shown here is derived from an EMBL/GenBank/DDBJ whole genome shotgun (WGS) entry which is preliminary data.</text>
</comment>
<keyword evidence="2" id="KW-1185">Reference proteome</keyword>
<evidence type="ECO:0000313" key="2">
    <source>
        <dbReference type="Proteomes" id="UP000320762"/>
    </source>
</evidence>